<dbReference type="PANTHER" id="PTHR42756:SF1">
    <property type="entry name" value="TRANSCRIPTIONAL REPRESSOR OF EMRAB OPERON"/>
    <property type="match status" value="1"/>
</dbReference>
<accession>A0A1Y6K6M9</accession>
<evidence type="ECO:0000256" key="2">
    <source>
        <dbReference type="ARBA" id="ARBA00023125"/>
    </source>
</evidence>
<dbReference type="Pfam" id="PF01047">
    <property type="entry name" value="MarR"/>
    <property type="match status" value="1"/>
</dbReference>
<dbReference type="InterPro" id="IPR036388">
    <property type="entry name" value="WH-like_DNA-bd_sf"/>
</dbReference>
<feature type="domain" description="HTH marR-type" evidence="4">
    <location>
        <begin position="5"/>
        <end position="137"/>
    </location>
</feature>
<dbReference type="KEGG" id="abat:CFX1CAM_1442"/>
<dbReference type="EMBL" id="LT859958">
    <property type="protein sequence ID" value="SMX54507.1"/>
    <property type="molecule type" value="Genomic_DNA"/>
</dbReference>
<dbReference type="Gene3D" id="1.10.10.10">
    <property type="entry name" value="Winged helix-like DNA-binding domain superfamily/Winged helix DNA-binding domain"/>
    <property type="match status" value="1"/>
</dbReference>
<name>A0A1Y6K6M9_9CHLR</name>
<keyword evidence="2" id="KW-0238">DNA-binding</keyword>
<dbReference type="SUPFAM" id="SSF46785">
    <property type="entry name" value="Winged helix' DNA-binding domain"/>
    <property type="match status" value="1"/>
</dbReference>
<keyword evidence="6" id="KW-1185">Reference proteome</keyword>
<dbReference type="InterPro" id="IPR036390">
    <property type="entry name" value="WH_DNA-bd_sf"/>
</dbReference>
<gene>
    <name evidence="5" type="ORF">CFX1CAM_1442</name>
</gene>
<dbReference type="Proteomes" id="UP000195514">
    <property type="component" value="Chromosome I"/>
</dbReference>
<evidence type="ECO:0000313" key="5">
    <source>
        <dbReference type="EMBL" id="SMX54507.1"/>
    </source>
</evidence>
<dbReference type="PROSITE" id="PS50995">
    <property type="entry name" value="HTH_MARR_2"/>
    <property type="match status" value="1"/>
</dbReference>
<evidence type="ECO:0000256" key="3">
    <source>
        <dbReference type="ARBA" id="ARBA00023163"/>
    </source>
</evidence>
<sequence length="143" mass="16966">MQNNGRKLYFSLKSIFLHIDNQEKSLLAQYDLNIPRFYILMHVHEQPGVNYNELSDLMLCTRGNTTRVVRSMQKEGLLTRKVNNDDRRCYHLYLTDKGERIFTEVYIAYKQQIDRLLARFSEDELTSYTDICEHIEEVLTPIG</sequence>
<dbReference type="RefSeq" id="WP_087862345.1">
    <property type="nucleotide sequence ID" value="NZ_LT859958.1"/>
</dbReference>
<evidence type="ECO:0000313" key="6">
    <source>
        <dbReference type="Proteomes" id="UP000195514"/>
    </source>
</evidence>
<protein>
    <recommendedName>
        <fullName evidence="4">HTH marR-type domain-containing protein</fullName>
    </recommendedName>
</protein>
<dbReference type="SMART" id="SM00347">
    <property type="entry name" value="HTH_MARR"/>
    <property type="match status" value="1"/>
</dbReference>
<dbReference type="GO" id="GO:0003700">
    <property type="term" value="F:DNA-binding transcription factor activity"/>
    <property type="evidence" value="ECO:0007669"/>
    <property type="project" value="InterPro"/>
</dbReference>
<dbReference type="GO" id="GO:0003677">
    <property type="term" value="F:DNA binding"/>
    <property type="evidence" value="ECO:0007669"/>
    <property type="project" value="UniProtKB-KW"/>
</dbReference>
<evidence type="ECO:0000256" key="1">
    <source>
        <dbReference type="ARBA" id="ARBA00023015"/>
    </source>
</evidence>
<dbReference type="PRINTS" id="PR00598">
    <property type="entry name" value="HTHMARR"/>
</dbReference>
<dbReference type="InterPro" id="IPR000835">
    <property type="entry name" value="HTH_MarR-typ"/>
</dbReference>
<evidence type="ECO:0000259" key="4">
    <source>
        <dbReference type="PROSITE" id="PS50995"/>
    </source>
</evidence>
<dbReference type="OrthoDB" id="9799663at2"/>
<reference evidence="6" key="1">
    <citation type="submission" date="2017-05" db="EMBL/GenBank/DDBJ databases">
        <authorList>
            <person name="Kirkegaard R."/>
            <person name="Mcilroy J S."/>
        </authorList>
    </citation>
    <scope>NUCLEOTIDE SEQUENCE [LARGE SCALE GENOMIC DNA]</scope>
</reference>
<dbReference type="AlphaFoldDB" id="A0A1Y6K6M9"/>
<dbReference type="PANTHER" id="PTHR42756">
    <property type="entry name" value="TRANSCRIPTIONAL REGULATOR, MARR"/>
    <property type="match status" value="1"/>
</dbReference>
<organism evidence="5 6">
    <name type="scientific">Candidatus Brevifilum fermentans</name>
    <dbReference type="NCBI Taxonomy" id="1986204"/>
    <lineage>
        <taxon>Bacteria</taxon>
        <taxon>Bacillati</taxon>
        <taxon>Chloroflexota</taxon>
        <taxon>Anaerolineae</taxon>
        <taxon>Anaerolineales</taxon>
        <taxon>Anaerolineaceae</taxon>
        <taxon>Candidatus Brevifilum</taxon>
    </lineage>
</organism>
<proteinExistence type="predicted"/>
<keyword evidence="1" id="KW-0805">Transcription regulation</keyword>
<keyword evidence="3" id="KW-0804">Transcription</keyword>